<proteinExistence type="predicted"/>
<evidence type="ECO:0000313" key="1">
    <source>
        <dbReference type="EMBL" id="ALM22937.1"/>
    </source>
</evidence>
<protein>
    <submittedName>
        <fullName evidence="1">Uncharacterized protein</fullName>
    </submittedName>
</protein>
<name>A0A0S1TJI6_PAEPO</name>
<accession>A0A0S1TJI6</accession>
<dbReference type="AlphaFoldDB" id="A0A0S1TJI6"/>
<sequence length="124" mass="13742">MGESLTEQRRVGDEGFRIVKLCCQGRTSCRVTATRVTVPEKKAPANYVPAAAVIRRGQALSGIIGRKARAGGSLSLVFNPEAQLRVALETGELECRRGEWNSTCSGEMRRDVEEHQWRRRLSGL</sequence>
<dbReference type="EMBL" id="KR871353">
    <property type="protein sequence ID" value="ALM22937.1"/>
    <property type="molecule type" value="Genomic_DNA"/>
</dbReference>
<organism evidence="1">
    <name type="scientific">Paenibacillus polymyxa</name>
    <name type="common">Bacillus polymyxa</name>
    <dbReference type="NCBI Taxonomy" id="1406"/>
    <lineage>
        <taxon>Bacteria</taxon>
        <taxon>Bacillati</taxon>
        <taxon>Bacillota</taxon>
        <taxon>Bacilli</taxon>
        <taxon>Bacillales</taxon>
        <taxon>Paenibacillaceae</taxon>
        <taxon>Paenibacillus</taxon>
    </lineage>
</organism>
<reference evidence="1" key="1">
    <citation type="submission" date="2015-05" db="EMBL/GenBank/DDBJ databases">
        <title>Identification of an antifungal protein produced by Paenibacillus polymyxa 7F1 isolated from wheat root.</title>
        <authorList>
            <person name="Ran J."/>
        </authorList>
    </citation>
    <scope>NUCLEOTIDE SEQUENCE</scope>
    <source>
        <strain evidence="1">7F1</strain>
    </source>
</reference>